<protein>
    <submittedName>
        <fullName evidence="3">Uncharacterized protein DUF4136</fullName>
    </submittedName>
</protein>
<keyword evidence="1" id="KW-0732">Signal</keyword>
<dbReference type="PROSITE" id="PS51257">
    <property type="entry name" value="PROKAR_LIPOPROTEIN"/>
    <property type="match status" value="1"/>
</dbReference>
<keyword evidence="4" id="KW-1185">Reference proteome</keyword>
<dbReference type="RefSeq" id="WP_144889141.1">
    <property type="nucleotide sequence ID" value="NZ_VLKO01000001.1"/>
</dbReference>
<dbReference type="EMBL" id="VLKO01000001">
    <property type="protein sequence ID" value="TWI03376.1"/>
    <property type="molecule type" value="Genomic_DNA"/>
</dbReference>
<gene>
    <name evidence="3" type="ORF">IQ05_00319</name>
</gene>
<dbReference type="Proteomes" id="UP000317519">
    <property type="component" value="Unassembled WGS sequence"/>
</dbReference>
<comment type="caution">
    <text evidence="3">The sequence shown here is derived from an EMBL/GenBank/DDBJ whole genome shotgun (WGS) entry which is preliminary data.</text>
</comment>
<evidence type="ECO:0000259" key="2">
    <source>
        <dbReference type="Pfam" id="PF13590"/>
    </source>
</evidence>
<organism evidence="3 4">
    <name type="scientific">Flavobacterium tiangeerense</name>
    <dbReference type="NCBI Taxonomy" id="459471"/>
    <lineage>
        <taxon>Bacteria</taxon>
        <taxon>Pseudomonadati</taxon>
        <taxon>Bacteroidota</taxon>
        <taxon>Flavobacteriia</taxon>
        <taxon>Flavobacteriales</taxon>
        <taxon>Flavobacteriaceae</taxon>
        <taxon>Flavobacterium</taxon>
    </lineage>
</organism>
<name>A0ABY3FNX5_9FLAO</name>
<dbReference type="Pfam" id="PF13590">
    <property type="entry name" value="DUF4136"/>
    <property type="match status" value="1"/>
</dbReference>
<dbReference type="InterPro" id="IPR025411">
    <property type="entry name" value="DUF4136"/>
</dbReference>
<sequence length="178" mass="20551">MKTIKFIPVLLLFVFASCSSVRVYSDFDKKVDFTPYKTYAFHKNGIDKVEISQLDKKRILNAIDRELSAKGMTKSENPDLLVNIFTKERERVDVNQFNSGWGYGWGWGWSPFMWGGQNTIASTSTEGTLFIDLIDAKKKELIWQGEGVGNLTQNRRDKEERINEFVAKILEQFPPKEE</sequence>
<reference evidence="3 4" key="1">
    <citation type="journal article" date="2015" name="Stand. Genomic Sci.">
        <title>Genomic Encyclopedia of Bacterial and Archaeal Type Strains, Phase III: the genomes of soil and plant-associated and newly described type strains.</title>
        <authorList>
            <person name="Whitman W.B."/>
            <person name="Woyke T."/>
            <person name="Klenk H.P."/>
            <person name="Zhou Y."/>
            <person name="Lilburn T.G."/>
            <person name="Beck B.J."/>
            <person name="De Vos P."/>
            <person name="Vandamme P."/>
            <person name="Eisen J.A."/>
            <person name="Garrity G."/>
            <person name="Hugenholtz P."/>
            <person name="Kyrpides N.C."/>
        </authorList>
    </citation>
    <scope>NUCLEOTIDE SEQUENCE [LARGE SCALE GENOMIC DNA]</scope>
    <source>
        <strain evidence="3 4">CGMCC 1.6847</strain>
    </source>
</reference>
<accession>A0ABY3FNX5</accession>
<proteinExistence type="predicted"/>
<evidence type="ECO:0000313" key="3">
    <source>
        <dbReference type="EMBL" id="TWI03376.1"/>
    </source>
</evidence>
<feature type="domain" description="DUF4136" evidence="2">
    <location>
        <begin position="23"/>
        <end position="175"/>
    </location>
</feature>
<evidence type="ECO:0000313" key="4">
    <source>
        <dbReference type="Proteomes" id="UP000317519"/>
    </source>
</evidence>
<feature type="signal peptide" evidence="1">
    <location>
        <begin position="1"/>
        <end position="23"/>
    </location>
</feature>
<dbReference type="Gene3D" id="3.30.160.670">
    <property type="match status" value="1"/>
</dbReference>
<feature type="chain" id="PRO_5045935544" evidence="1">
    <location>
        <begin position="24"/>
        <end position="178"/>
    </location>
</feature>
<evidence type="ECO:0000256" key="1">
    <source>
        <dbReference type="SAM" id="SignalP"/>
    </source>
</evidence>